<dbReference type="EMBL" id="BFAA01003081">
    <property type="protein sequence ID" value="GCB68088.1"/>
    <property type="molecule type" value="Genomic_DNA"/>
</dbReference>
<dbReference type="AlphaFoldDB" id="A0A401P4Q1"/>
<organism evidence="1 2">
    <name type="scientific">Scyliorhinus torazame</name>
    <name type="common">Cloudy catshark</name>
    <name type="synonym">Catulus torazame</name>
    <dbReference type="NCBI Taxonomy" id="75743"/>
    <lineage>
        <taxon>Eukaryota</taxon>
        <taxon>Metazoa</taxon>
        <taxon>Chordata</taxon>
        <taxon>Craniata</taxon>
        <taxon>Vertebrata</taxon>
        <taxon>Chondrichthyes</taxon>
        <taxon>Elasmobranchii</taxon>
        <taxon>Galeomorphii</taxon>
        <taxon>Galeoidea</taxon>
        <taxon>Carcharhiniformes</taxon>
        <taxon>Scyliorhinidae</taxon>
        <taxon>Scyliorhinus</taxon>
    </lineage>
</organism>
<name>A0A401P4Q1_SCYTO</name>
<protein>
    <submittedName>
        <fullName evidence="1">Uncharacterized protein</fullName>
    </submittedName>
</protein>
<comment type="caution">
    <text evidence="1">The sequence shown here is derived from an EMBL/GenBank/DDBJ whole genome shotgun (WGS) entry which is preliminary data.</text>
</comment>
<accession>A0A401P4Q1</accession>
<proteinExistence type="predicted"/>
<sequence>MINGGFGSKYSLTRQMIKYPVRLGGSQQIRLPGTLVAQCGISESHPSFWLFHLGKQLFSNRESVLNIEQDGCEESDTAELTCQASFENEPAPWKVGQDVSQTRPV</sequence>
<evidence type="ECO:0000313" key="1">
    <source>
        <dbReference type="EMBL" id="GCB68088.1"/>
    </source>
</evidence>
<keyword evidence="2" id="KW-1185">Reference proteome</keyword>
<dbReference type="Proteomes" id="UP000288216">
    <property type="component" value="Unassembled WGS sequence"/>
</dbReference>
<evidence type="ECO:0000313" key="2">
    <source>
        <dbReference type="Proteomes" id="UP000288216"/>
    </source>
</evidence>
<gene>
    <name evidence="1" type="ORF">scyTo_0008176</name>
</gene>
<reference evidence="1 2" key="1">
    <citation type="journal article" date="2018" name="Nat. Ecol. Evol.">
        <title>Shark genomes provide insights into elasmobranch evolution and the origin of vertebrates.</title>
        <authorList>
            <person name="Hara Y"/>
            <person name="Yamaguchi K"/>
            <person name="Onimaru K"/>
            <person name="Kadota M"/>
            <person name="Koyanagi M"/>
            <person name="Keeley SD"/>
            <person name="Tatsumi K"/>
            <person name="Tanaka K"/>
            <person name="Motone F"/>
            <person name="Kageyama Y"/>
            <person name="Nozu R"/>
            <person name="Adachi N"/>
            <person name="Nishimura O"/>
            <person name="Nakagawa R"/>
            <person name="Tanegashima C"/>
            <person name="Kiyatake I"/>
            <person name="Matsumoto R"/>
            <person name="Murakumo K"/>
            <person name="Nishida K"/>
            <person name="Terakita A"/>
            <person name="Kuratani S"/>
            <person name="Sato K"/>
            <person name="Hyodo S Kuraku.S."/>
        </authorList>
    </citation>
    <scope>NUCLEOTIDE SEQUENCE [LARGE SCALE GENOMIC DNA]</scope>
</reference>